<dbReference type="Pfam" id="PF12833">
    <property type="entry name" value="HTH_18"/>
    <property type="match status" value="1"/>
</dbReference>
<dbReference type="InterPro" id="IPR009057">
    <property type="entry name" value="Homeodomain-like_sf"/>
</dbReference>
<gene>
    <name evidence="18" type="ORF">D0Y96_12895</name>
</gene>
<comment type="similarity">
    <text evidence="2">Belongs to the MGMT family.</text>
</comment>
<dbReference type="Gene3D" id="1.10.10.10">
    <property type="entry name" value="Winged helix-like DNA-binding domain superfamily/Winged helix DNA-binding domain"/>
    <property type="match status" value="1"/>
</dbReference>
<dbReference type="Pfam" id="PF01035">
    <property type="entry name" value="DNA_binding_1"/>
    <property type="match status" value="1"/>
</dbReference>
<organism evidence="18 19">
    <name type="scientific">Paracidobacterium acidisoli</name>
    <dbReference type="NCBI Taxonomy" id="2303751"/>
    <lineage>
        <taxon>Bacteria</taxon>
        <taxon>Pseudomonadati</taxon>
        <taxon>Acidobacteriota</taxon>
        <taxon>Terriglobia</taxon>
        <taxon>Terriglobales</taxon>
        <taxon>Acidobacteriaceae</taxon>
        <taxon>Paracidobacterium</taxon>
    </lineage>
</organism>
<comment type="catalytic activity">
    <reaction evidence="14">
        <text>a 6-O-methyl-2'-deoxyguanosine in DNA + L-cysteinyl-[protein] = S-methyl-L-cysteinyl-[protein] + a 2'-deoxyguanosine in DNA</text>
        <dbReference type="Rhea" id="RHEA:24000"/>
        <dbReference type="Rhea" id="RHEA-COMP:10131"/>
        <dbReference type="Rhea" id="RHEA-COMP:10132"/>
        <dbReference type="Rhea" id="RHEA-COMP:11367"/>
        <dbReference type="Rhea" id="RHEA-COMP:11368"/>
        <dbReference type="ChEBI" id="CHEBI:29950"/>
        <dbReference type="ChEBI" id="CHEBI:82612"/>
        <dbReference type="ChEBI" id="CHEBI:85445"/>
        <dbReference type="ChEBI" id="CHEBI:85448"/>
        <dbReference type="EC" id="2.1.1.63"/>
    </reaction>
</comment>
<comment type="caution">
    <text evidence="18">The sequence shown here is derived from an EMBL/GenBank/DDBJ whole genome shotgun (WGS) entry which is preliminary data.</text>
</comment>
<dbReference type="InterPro" id="IPR036217">
    <property type="entry name" value="MethylDNA_cys_MeTrfase_DNAb"/>
</dbReference>
<dbReference type="NCBIfam" id="NF011964">
    <property type="entry name" value="PRK15435.1"/>
    <property type="match status" value="1"/>
</dbReference>
<dbReference type="PROSITE" id="PS00374">
    <property type="entry name" value="MGMT"/>
    <property type="match status" value="1"/>
</dbReference>
<feature type="binding site" evidence="16">
    <location>
        <position position="75"/>
    </location>
    <ligand>
        <name>Zn(2+)</name>
        <dbReference type="ChEBI" id="CHEBI:29105"/>
    </ligand>
</feature>
<dbReference type="Gene3D" id="1.10.10.60">
    <property type="entry name" value="Homeodomain-like"/>
    <property type="match status" value="1"/>
</dbReference>
<feature type="active site" description="Nucleophile; methyl group acceptor from either O6-methylguanine or O4-methylthymine" evidence="15">
    <location>
        <position position="324"/>
    </location>
</feature>
<dbReference type="SUPFAM" id="SSF57884">
    <property type="entry name" value="Ada DNA repair protein, N-terminal domain (N-Ada 10)"/>
    <property type="match status" value="1"/>
</dbReference>
<keyword evidence="13" id="KW-0234">DNA repair</keyword>
<dbReference type="GO" id="GO:0003700">
    <property type="term" value="F:DNA-binding transcription factor activity"/>
    <property type="evidence" value="ECO:0007669"/>
    <property type="project" value="InterPro"/>
</dbReference>
<evidence type="ECO:0000256" key="10">
    <source>
        <dbReference type="ARBA" id="ARBA00023125"/>
    </source>
</evidence>
<dbReference type="SUPFAM" id="SSF46767">
    <property type="entry name" value="Methylated DNA-protein cysteine methyltransferase, C-terminal domain"/>
    <property type="match status" value="1"/>
</dbReference>
<dbReference type="SUPFAM" id="SSF53155">
    <property type="entry name" value="Methylated DNA-protein cysteine methyltransferase domain"/>
    <property type="match status" value="1"/>
</dbReference>
<dbReference type="Gene3D" id="3.30.160.70">
    <property type="entry name" value="Methylated DNA-protein cysteine methyltransferase domain"/>
    <property type="match status" value="1"/>
</dbReference>
<sequence length="356" mass="38926">MATAAIPMNTADLNDAEAWRAVAQRDGSADGSFVYAVKTTGIFCRPSCPSRRPARENVVFFPDVPAAASAGFRPCRRCRPEERHAEAVMAEKLAAYLRSHADRQVKLDELGRIAGISPFTIQRLFQRVMGVSPAQYQRQLRGQAFRRELAGGEMRVTDAVYEAGYSGPGRAYESGQLGMQPGQYRAGGRGQQIRYTIGTSPLGKILIAATERGLCTVIPGESAEELKQQLHEQFPAAQLSPGNDLDGLLEQVLSQMTEHPAALDLSLDLRATAFQMRVWEALRRIPRGETRSYAEVARSLGQPSAVRAVARACASNPAAVVIPCHRVIGSNGSFTGYRWGVERKKKLLEIEKTALQ</sequence>
<feature type="binding site" evidence="16">
    <location>
        <position position="78"/>
    </location>
    <ligand>
        <name>Zn(2+)</name>
        <dbReference type="ChEBI" id="CHEBI:29105"/>
    </ligand>
</feature>
<dbReference type="PANTHER" id="PTHR10815:SF14">
    <property type="entry name" value="BIFUNCTIONAL TRANSCRIPTIONAL ACTIVATOR_DNA REPAIR ENZYME ADA"/>
    <property type="match status" value="1"/>
</dbReference>
<evidence type="ECO:0000256" key="7">
    <source>
        <dbReference type="ARBA" id="ARBA00022763"/>
    </source>
</evidence>
<keyword evidence="4 18" id="KW-0489">Methyltransferase</keyword>
<dbReference type="InterPro" id="IPR018060">
    <property type="entry name" value="HTH_AraC"/>
</dbReference>
<dbReference type="SUPFAM" id="SSF46689">
    <property type="entry name" value="Homeodomain-like"/>
    <property type="match status" value="1"/>
</dbReference>
<dbReference type="SMART" id="SM00342">
    <property type="entry name" value="HTH_ARAC"/>
    <property type="match status" value="1"/>
</dbReference>
<evidence type="ECO:0000256" key="5">
    <source>
        <dbReference type="ARBA" id="ARBA00022679"/>
    </source>
</evidence>
<evidence type="ECO:0000256" key="8">
    <source>
        <dbReference type="ARBA" id="ARBA00022833"/>
    </source>
</evidence>
<name>A0A372IN28_9BACT</name>
<evidence type="ECO:0000313" key="18">
    <source>
        <dbReference type="EMBL" id="RFU16288.1"/>
    </source>
</evidence>
<dbReference type="PROSITE" id="PS01124">
    <property type="entry name" value="HTH_ARAC_FAMILY_2"/>
    <property type="match status" value="1"/>
</dbReference>
<evidence type="ECO:0000256" key="4">
    <source>
        <dbReference type="ARBA" id="ARBA00022603"/>
    </source>
</evidence>
<dbReference type="GO" id="GO:0008270">
    <property type="term" value="F:zinc ion binding"/>
    <property type="evidence" value="ECO:0007669"/>
    <property type="project" value="InterPro"/>
</dbReference>
<keyword evidence="7" id="KW-0227">DNA damage</keyword>
<dbReference type="Pfam" id="PF02870">
    <property type="entry name" value="Methyltransf_1N"/>
    <property type="match status" value="1"/>
</dbReference>
<dbReference type="FunFam" id="1.10.10.10:FF:000214">
    <property type="entry name" value="Methylated-DNA--protein-cysteine methyltransferase"/>
    <property type="match status" value="1"/>
</dbReference>
<dbReference type="EC" id="2.1.1.63" evidence="3"/>
<dbReference type="InterPro" id="IPR016221">
    <property type="entry name" value="Bifunct_regulatory_prot_Ada"/>
</dbReference>
<feature type="binding site" evidence="16">
    <location>
        <position position="44"/>
    </location>
    <ligand>
        <name>Zn(2+)</name>
        <dbReference type="ChEBI" id="CHEBI:29105"/>
    </ligand>
</feature>
<evidence type="ECO:0000313" key="19">
    <source>
        <dbReference type="Proteomes" id="UP000264702"/>
    </source>
</evidence>
<dbReference type="Pfam" id="PF02805">
    <property type="entry name" value="Ada_Zn_binding"/>
    <property type="match status" value="1"/>
</dbReference>
<evidence type="ECO:0000256" key="2">
    <source>
        <dbReference type="ARBA" id="ARBA00008711"/>
    </source>
</evidence>
<dbReference type="InterPro" id="IPR001497">
    <property type="entry name" value="MethylDNA_cys_MeTrfase_AS"/>
</dbReference>
<dbReference type="GO" id="GO:0043565">
    <property type="term" value="F:sequence-specific DNA binding"/>
    <property type="evidence" value="ECO:0007669"/>
    <property type="project" value="InterPro"/>
</dbReference>
<dbReference type="InterPro" id="IPR008332">
    <property type="entry name" value="MethylG_MeTrfase_N"/>
</dbReference>
<protein>
    <recommendedName>
        <fullName evidence="3">methylated-DNA--[protein]-cysteine S-methyltransferase</fullName>
        <ecNumber evidence="3">2.1.1.63</ecNumber>
    </recommendedName>
</protein>
<evidence type="ECO:0000256" key="14">
    <source>
        <dbReference type="ARBA" id="ARBA00049348"/>
    </source>
</evidence>
<dbReference type="GO" id="GO:0003908">
    <property type="term" value="F:methylated-DNA-[protein]-cysteine S-methyltransferase activity"/>
    <property type="evidence" value="ECO:0007669"/>
    <property type="project" value="UniProtKB-EC"/>
</dbReference>
<dbReference type="PANTHER" id="PTHR10815">
    <property type="entry name" value="METHYLATED-DNA--PROTEIN-CYSTEINE METHYLTRANSFERASE"/>
    <property type="match status" value="1"/>
</dbReference>
<reference evidence="18 19" key="1">
    <citation type="submission" date="2018-08" db="EMBL/GenBank/DDBJ databases">
        <title>Acidipila sp. 4G-K13, an acidobacterium isolated from forest soil.</title>
        <authorList>
            <person name="Gao Z.-H."/>
            <person name="Qiu L.-H."/>
        </authorList>
    </citation>
    <scope>NUCLEOTIDE SEQUENCE [LARGE SCALE GENOMIC DNA]</scope>
    <source>
        <strain evidence="18 19">4G-K13</strain>
    </source>
</reference>
<evidence type="ECO:0000256" key="6">
    <source>
        <dbReference type="ARBA" id="ARBA00022723"/>
    </source>
</evidence>
<dbReference type="FunFam" id="3.40.10.10:FF:000001">
    <property type="entry name" value="DNA-3-methyladenine glycosylase 2"/>
    <property type="match status" value="1"/>
</dbReference>
<evidence type="ECO:0000256" key="16">
    <source>
        <dbReference type="PIRSR" id="PIRSR000409-3"/>
    </source>
</evidence>
<dbReference type="Proteomes" id="UP000264702">
    <property type="component" value="Unassembled WGS sequence"/>
</dbReference>
<keyword evidence="10 18" id="KW-0238">DNA-binding</keyword>
<keyword evidence="8 16" id="KW-0862">Zinc</keyword>
<evidence type="ECO:0000256" key="9">
    <source>
        <dbReference type="ARBA" id="ARBA00023015"/>
    </source>
</evidence>
<keyword evidence="6 16" id="KW-0479">Metal-binding</keyword>
<dbReference type="InterPro" id="IPR035451">
    <property type="entry name" value="Ada-like_dom_sf"/>
</dbReference>
<dbReference type="InterPro" id="IPR004026">
    <property type="entry name" value="Ada_DNA_repair_Zn-bd"/>
</dbReference>
<keyword evidence="9" id="KW-0805">Transcription regulation</keyword>
<evidence type="ECO:0000259" key="17">
    <source>
        <dbReference type="PROSITE" id="PS01124"/>
    </source>
</evidence>
<keyword evidence="5 18" id="KW-0808">Transferase</keyword>
<evidence type="ECO:0000256" key="1">
    <source>
        <dbReference type="ARBA" id="ARBA00001286"/>
    </source>
</evidence>
<keyword evidence="12" id="KW-0804">Transcription</keyword>
<feature type="domain" description="HTH araC/xylS-type" evidence="17">
    <location>
        <begin position="91"/>
        <end position="166"/>
    </location>
</feature>
<dbReference type="GO" id="GO:0032259">
    <property type="term" value="P:methylation"/>
    <property type="evidence" value="ECO:0007669"/>
    <property type="project" value="UniProtKB-KW"/>
</dbReference>
<proteinExistence type="inferred from homology"/>
<feature type="active site" description="Nucleophile; methyl group acceptor from methylphosphotriester" evidence="15">
    <location>
        <position position="44"/>
    </location>
</feature>
<comment type="cofactor">
    <cofactor evidence="16">
        <name>Zn(2+)</name>
        <dbReference type="ChEBI" id="CHEBI:29105"/>
    </cofactor>
    <text evidence="16">Binds 1 zinc ion per subunit.</text>
</comment>
<evidence type="ECO:0000256" key="11">
    <source>
        <dbReference type="ARBA" id="ARBA00023159"/>
    </source>
</evidence>
<dbReference type="InterPro" id="IPR014048">
    <property type="entry name" value="MethylDNA_cys_MeTrfase_DNA-bd"/>
</dbReference>
<comment type="catalytic activity">
    <reaction evidence="1">
        <text>a 4-O-methyl-thymidine in DNA + L-cysteinyl-[protein] = a thymidine in DNA + S-methyl-L-cysteinyl-[protein]</text>
        <dbReference type="Rhea" id="RHEA:53428"/>
        <dbReference type="Rhea" id="RHEA-COMP:10131"/>
        <dbReference type="Rhea" id="RHEA-COMP:10132"/>
        <dbReference type="Rhea" id="RHEA-COMP:13555"/>
        <dbReference type="Rhea" id="RHEA-COMP:13556"/>
        <dbReference type="ChEBI" id="CHEBI:29950"/>
        <dbReference type="ChEBI" id="CHEBI:82612"/>
        <dbReference type="ChEBI" id="CHEBI:137386"/>
        <dbReference type="ChEBI" id="CHEBI:137387"/>
        <dbReference type="EC" id="2.1.1.63"/>
    </reaction>
</comment>
<keyword evidence="19" id="KW-1185">Reference proteome</keyword>
<keyword evidence="11" id="KW-0010">Activator</keyword>
<dbReference type="InterPro" id="IPR036631">
    <property type="entry name" value="MGMT_N_sf"/>
</dbReference>
<evidence type="ECO:0000256" key="15">
    <source>
        <dbReference type="PIRSR" id="PIRSR000409-1"/>
    </source>
</evidence>
<dbReference type="OrthoDB" id="9802228at2"/>
<evidence type="ECO:0000256" key="13">
    <source>
        <dbReference type="ARBA" id="ARBA00023204"/>
    </source>
</evidence>
<dbReference type="CDD" id="cd06445">
    <property type="entry name" value="ATase"/>
    <property type="match status" value="1"/>
</dbReference>
<dbReference type="EMBL" id="QVQT01000004">
    <property type="protein sequence ID" value="RFU16288.1"/>
    <property type="molecule type" value="Genomic_DNA"/>
</dbReference>
<dbReference type="PIRSF" id="PIRSF000409">
    <property type="entry name" value="Ada"/>
    <property type="match status" value="1"/>
</dbReference>
<feature type="binding site" evidence="16">
    <location>
        <position position="48"/>
    </location>
    <ligand>
        <name>Zn(2+)</name>
        <dbReference type="ChEBI" id="CHEBI:29105"/>
    </ligand>
</feature>
<dbReference type="AlphaFoldDB" id="A0A372IN28"/>
<dbReference type="GO" id="GO:0006307">
    <property type="term" value="P:DNA alkylation repair"/>
    <property type="evidence" value="ECO:0007669"/>
    <property type="project" value="UniProtKB-ARBA"/>
</dbReference>
<evidence type="ECO:0000256" key="3">
    <source>
        <dbReference type="ARBA" id="ARBA00011918"/>
    </source>
</evidence>
<evidence type="ECO:0000256" key="12">
    <source>
        <dbReference type="ARBA" id="ARBA00023163"/>
    </source>
</evidence>
<dbReference type="InterPro" id="IPR036388">
    <property type="entry name" value="WH-like_DNA-bd_sf"/>
</dbReference>
<dbReference type="NCBIfam" id="TIGR00589">
    <property type="entry name" value="ogt"/>
    <property type="match status" value="1"/>
</dbReference>
<dbReference type="Gene3D" id="3.40.10.10">
    <property type="entry name" value="DNA Methylphosphotriester Repair Domain"/>
    <property type="match status" value="1"/>
</dbReference>
<accession>A0A372IN28</accession>
<dbReference type="RefSeq" id="WP_117300491.1">
    <property type="nucleotide sequence ID" value="NZ_QVQT02000004.1"/>
</dbReference>